<dbReference type="RefSeq" id="WP_075125328.1">
    <property type="nucleotide sequence ID" value="NZ_MSIE01000014.1"/>
</dbReference>
<dbReference type="EMBL" id="MSIE01000014">
    <property type="protein sequence ID" value="OLF17823.1"/>
    <property type="molecule type" value="Genomic_DNA"/>
</dbReference>
<evidence type="ECO:0000313" key="1">
    <source>
        <dbReference type="EMBL" id="OLF17823.1"/>
    </source>
</evidence>
<dbReference type="InterPro" id="IPR025363">
    <property type="entry name" value="DUF4267"/>
</dbReference>
<keyword evidence="2" id="KW-1185">Reference proteome</keyword>
<dbReference type="AlphaFoldDB" id="A0A1Q8CTZ8"/>
<name>A0A1Q8CTZ8_9PSEU</name>
<evidence type="ECO:0008006" key="3">
    <source>
        <dbReference type="Google" id="ProtNLM"/>
    </source>
</evidence>
<dbReference type="Proteomes" id="UP000185596">
    <property type="component" value="Unassembled WGS sequence"/>
</dbReference>
<dbReference type="Pfam" id="PF14087">
    <property type="entry name" value="DUF4267"/>
    <property type="match status" value="1"/>
</dbReference>
<protein>
    <recommendedName>
        <fullName evidence="3">DUF4267 domain-containing protein</fullName>
    </recommendedName>
</protein>
<gene>
    <name evidence="1" type="ORF">BU204_10120</name>
</gene>
<accession>A0A1Q8CTZ8</accession>
<reference evidence="1 2" key="1">
    <citation type="submission" date="2016-12" db="EMBL/GenBank/DDBJ databases">
        <title>The draft genome sequence of Actinophytocola sp. 11-183.</title>
        <authorList>
            <person name="Wang W."/>
            <person name="Yuan L."/>
        </authorList>
    </citation>
    <scope>NUCLEOTIDE SEQUENCE [LARGE SCALE GENOMIC DNA]</scope>
    <source>
        <strain evidence="1 2">11-183</strain>
    </source>
</reference>
<organism evidence="1 2">
    <name type="scientific">Actinophytocola xanthii</name>
    <dbReference type="NCBI Taxonomy" id="1912961"/>
    <lineage>
        <taxon>Bacteria</taxon>
        <taxon>Bacillati</taxon>
        <taxon>Actinomycetota</taxon>
        <taxon>Actinomycetes</taxon>
        <taxon>Pseudonocardiales</taxon>
        <taxon>Pseudonocardiaceae</taxon>
    </lineage>
</organism>
<dbReference type="OrthoDB" id="3436761at2"/>
<comment type="caution">
    <text evidence="1">The sequence shown here is derived from an EMBL/GenBank/DDBJ whole genome shotgun (WGS) entry which is preliminary data.</text>
</comment>
<proteinExistence type="predicted"/>
<dbReference type="STRING" id="1912961.BU204_10120"/>
<evidence type="ECO:0000313" key="2">
    <source>
        <dbReference type="Proteomes" id="UP000185596"/>
    </source>
</evidence>
<sequence>MTWLPRALGAVTTTYGAAILVRPELLLGPSGLLRGDRADAEQAMFVRTLGVRDLASGLAMVFARGRKATRVAIAVRVASDVGDAVVLGRALRGKPERGAVLAVAGGWAGLCALAALTTRK</sequence>